<dbReference type="OrthoDB" id="338827at2"/>
<proteinExistence type="predicted"/>
<reference evidence="2 3" key="1">
    <citation type="submission" date="2017-07" db="EMBL/GenBank/DDBJ databases">
        <title>Flavobacterium cyanobacteriorum sp. nov., isolated from cyanobacterial aggregates in a eutrophic lake.</title>
        <authorList>
            <person name="Cai H."/>
        </authorList>
    </citation>
    <scope>NUCLEOTIDE SEQUENCE [LARGE SCALE GENOMIC DNA]</scope>
    <source>
        <strain evidence="2 3">TH021</strain>
    </source>
</reference>
<evidence type="ECO:0000313" key="3">
    <source>
        <dbReference type="Proteomes" id="UP000216605"/>
    </source>
</evidence>
<gene>
    <name evidence="2" type="ORF">CHU92_08690</name>
</gene>
<dbReference type="PROSITE" id="PS51257">
    <property type="entry name" value="PROKAR_LIPOPROTEIN"/>
    <property type="match status" value="1"/>
</dbReference>
<protein>
    <recommendedName>
        <fullName evidence="4">Cytochrome c domain-containing protein</fullName>
    </recommendedName>
</protein>
<accession>A0A255Z8J3</accession>
<dbReference type="AlphaFoldDB" id="A0A255Z8J3"/>
<evidence type="ECO:0000313" key="2">
    <source>
        <dbReference type="EMBL" id="OYQ37205.1"/>
    </source>
</evidence>
<name>A0A255Z8J3_9FLAO</name>
<comment type="caution">
    <text evidence="2">The sequence shown here is derived from an EMBL/GenBank/DDBJ whole genome shotgun (WGS) entry which is preliminary data.</text>
</comment>
<evidence type="ECO:0000256" key="1">
    <source>
        <dbReference type="SAM" id="SignalP"/>
    </source>
</evidence>
<feature type="signal peptide" evidence="1">
    <location>
        <begin position="1"/>
        <end position="26"/>
    </location>
</feature>
<keyword evidence="3" id="KW-1185">Reference proteome</keyword>
<sequence>MKHHYFLKTLFLLGAFAILSSCGSDDDDYVPVTPVSPVQLDLAAVPYNKLSEYKFYEGAMKNLQPAYKVIPYDLNSSLFTDYAKKKRFVWMPEGAKATYDADGKVLNFPTGTVLIKNFYYDNVQPSNTTRIIETRLLIKKADGWIFADYVWNNEQTEATLDNAGGLVNISWLENGTPKTAEYKIPSVQECFICHQNNNIRVPIGPKPQNLNKNFTYADGTKNQLSKWIETGYLTSVPQNITSTVDWTDTSKPLAARARSYLDINCAHCHSEGGDCSQISLRLNFGDTANNSNLGVCVSAVQSPENYLVSGRAPENSALFARMITNEPSLQMPLVGRSMVHEEAKLLIEEWINSLDNCE</sequence>
<dbReference type="EMBL" id="NOXV01000258">
    <property type="protein sequence ID" value="OYQ37205.1"/>
    <property type="molecule type" value="Genomic_DNA"/>
</dbReference>
<dbReference type="Proteomes" id="UP000216605">
    <property type="component" value="Unassembled WGS sequence"/>
</dbReference>
<evidence type="ECO:0008006" key="4">
    <source>
        <dbReference type="Google" id="ProtNLM"/>
    </source>
</evidence>
<dbReference type="RefSeq" id="WP_094414655.1">
    <property type="nucleotide sequence ID" value="NZ_NOXV01000258.1"/>
</dbReference>
<organism evidence="2 3">
    <name type="scientific">Flavobacterium cyanobacteriorum</name>
    <dbReference type="NCBI Taxonomy" id="2022802"/>
    <lineage>
        <taxon>Bacteria</taxon>
        <taxon>Pseudomonadati</taxon>
        <taxon>Bacteroidota</taxon>
        <taxon>Flavobacteriia</taxon>
        <taxon>Flavobacteriales</taxon>
        <taxon>Flavobacteriaceae</taxon>
        <taxon>Flavobacterium</taxon>
    </lineage>
</organism>
<feature type="chain" id="PRO_5012965494" description="Cytochrome c domain-containing protein" evidence="1">
    <location>
        <begin position="27"/>
        <end position="358"/>
    </location>
</feature>
<keyword evidence="1" id="KW-0732">Signal</keyword>